<accession>A0A6N9NF00</accession>
<sequence>MKLSASYHKGYSLPEYSNFLLIVNRPIQSFDLTLSKQTIGKTSWEQVFKYPEYGLSLFYSTLGNKEIFGNELALTYFFKIYILNRDKLQLYNRIGIGLDYVTKRFDLETNPSNVAVGSHVNIHFNCRFGGTYALSEKLNFNAGLSFDHLSNANTAEPNLGINYLTAFTGFSYYLGNKTEKRRVELPEHEPKSNWYLFGSVGGKHLQSLSTKYFVVNSLSLEYVRETFRILHFGAGVDFFYDSSVPAFLEKDGREFRQQDYFQTGIHISQTLRYNRFSLSLQEGIYVGLKNEVVQKVMYNRGIIKYNLTDNFSVRLAMKSHLHILDYPEIGIGIKLK</sequence>
<gene>
    <name evidence="1" type="ORF">GQN54_03760</name>
</gene>
<dbReference type="Proteomes" id="UP000470771">
    <property type="component" value="Unassembled WGS sequence"/>
</dbReference>
<dbReference type="EMBL" id="WWNE01000004">
    <property type="protein sequence ID" value="NBG65216.1"/>
    <property type="molecule type" value="Genomic_DNA"/>
</dbReference>
<dbReference type="AlphaFoldDB" id="A0A6N9NF00"/>
<reference evidence="1 2" key="1">
    <citation type="submission" date="2019-12" db="EMBL/GenBank/DDBJ databases">
        <authorList>
            <person name="Zhao J."/>
        </authorList>
    </citation>
    <scope>NUCLEOTIDE SEQUENCE [LARGE SCALE GENOMIC DNA]</scope>
    <source>
        <strain evidence="1 2">S-15</strain>
    </source>
</reference>
<dbReference type="Gene3D" id="2.40.160.20">
    <property type="match status" value="1"/>
</dbReference>
<dbReference type="SUPFAM" id="SSF56925">
    <property type="entry name" value="OMPA-like"/>
    <property type="match status" value="1"/>
</dbReference>
<organism evidence="1 2">
    <name type="scientific">Acidiluteibacter ferrifornacis</name>
    <dbReference type="NCBI Taxonomy" id="2692424"/>
    <lineage>
        <taxon>Bacteria</taxon>
        <taxon>Pseudomonadati</taxon>
        <taxon>Bacteroidota</taxon>
        <taxon>Flavobacteriia</taxon>
        <taxon>Flavobacteriales</taxon>
        <taxon>Cryomorphaceae</taxon>
        <taxon>Acidiluteibacter</taxon>
    </lineage>
</organism>
<comment type="caution">
    <text evidence="1">The sequence shown here is derived from an EMBL/GenBank/DDBJ whole genome shotgun (WGS) entry which is preliminary data.</text>
</comment>
<protein>
    <recommendedName>
        <fullName evidence="3">Acyloxyacyl hydrolase</fullName>
    </recommendedName>
</protein>
<dbReference type="InterPro" id="IPR018550">
    <property type="entry name" value="Lipid-A_deacylase-rel"/>
</dbReference>
<evidence type="ECO:0000313" key="1">
    <source>
        <dbReference type="EMBL" id="NBG65216.1"/>
    </source>
</evidence>
<name>A0A6N9NF00_9FLAO</name>
<proteinExistence type="predicted"/>
<dbReference type="Pfam" id="PF09411">
    <property type="entry name" value="PagL"/>
    <property type="match status" value="1"/>
</dbReference>
<evidence type="ECO:0008006" key="3">
    <source>
        <dbReference type="Google" id="ProtNLM"/>
    </source>
</evidence>
<dbReference type="InterPro" id="IPR011250">
    <property type="entry name" value="OMP/PagP_B-barrel"/>
</dbReference>
<evidence type="ECO:0000313" key="2">
    <source>
        <dbReference type="Proteomes" id="UP000470771"/>
    </source>
</evidence>
<keyword evidence="2" id="KW-1185">Reference proteome</keyword>